<protein>
    <submittedName>
        <fullName evidence="4">Conotoxin</fullName>
    </submittedName>
</protein>
<dbReference type="InterPro" id="IPR004214">
    <property type="entry name" value="Conotoxin"/>
</dbReference>
<keyword evidence="2" id="KW-0964">Secreted</keyword>
<proteinExistence type="evidence at transcript level"/>
<sequence>MKLTYALIVAMLFLTPCQLITTYNPRRRQVYRVARERTPEQEIVFENSSNGKCDPPGAACTRMSNNCCKICTLRKTEDPVCTRQ</sequence>
<evidence type="ECO:0000256" key="2">
    <source>
        <dbReference type="ARBA" id="ARBA00022525"/>
    </source>
</evidence>
<dbReference type="Pfam" id="PF02950">
    <property type="entry name" value="Conotoxin"/>
    <property type="match status" value="1"/>
</dbReference>
<feature type="chain" id="PRO_5012109427" evidence="3">
    <location>
        <begin position="20"/>
        <end position="84"/>
    </location>
</feature>
<organism evidence="4">
    <name type="scientific">Conus andremenezi</name>
    <dbReference type="NCBI Taxonomy" id="1077466"/>
    <lineage>
        <taxon>Eukaryota</taxon>
        <taxon>Metazoa</taxon>
        <taxon>Spiralia</taxon>
        <taxon>Lophotrochozoa</taxon>
        <taxon>Mollusca</taxon>
        <taxon>Gastropoda</taxon>
        <taxon>Caenogastropoda</taxon>
        <taxon>Neogastropoda</taxon>
        <taxon>Conoidea</taxon>
        <taxon>Conidae</taxon>
        <taxon>Conus</taxon>
        <taxon>Turriconus</taxon>
    </lineage>
</organism>
<reference evidence="4" key="1">
    <citation type="journal article" date="2017" name="Genome Biol. Evol.">
        <title>Divergence of the Venom Exogene Repertoire in Two Sister Species of Turriconus.</title>
        <authorList>
            <person name="Li Q."/>
            <person name="Barghi N."/>
            <person name="Lu A."/>
            <person name="Fedosov A.E."/>
            <person name="Bandyopadhyay P.K."/>
            <person name="Lluisma A.O."/>
            <person name="Concepcion G.P."/>
            <person name="Yandell M."/>
            <person name="Olivera B.M."/>
            <person name="Safavi-Hemami H."/>
        </authorList>
    </citation>
    <scope>NUCLEOTIDE SEQUENCE</scope>
    <source>
        <strain evidence="4">O1_Amz6.19</strain>
    </source>
</reference>
<name>A0A291C1W9_9COND</name>
<evidence type="ECO:0000313" key="4">
    <source>
        <dbReference type="EMBL" id="ATF27447.1"/>
    </source>
</evidence>
<comment type="subcellular location">
    <subcellularLocation>
        <location evidence="1">Secreted</location>
    </subcellularLocation>
</comment>
<reference evidence="4" key="2">
    <citation type="submission" date="2017-07" db="EMBL/GenBank/DDBJ databases">
        <authorList>
            <person name="Sun Z.S."/>
            <person name="Albrecht U."/>
            <person name="Echele G."/>
            <person name="Lee C.C."/>
        </authorList>
    </citation>
    <scope>NUCLEOTIDE SEQUENCE</scope>
    <source>
        <strain evidence="4">O1_Amz6.19</strain>
    </source>
</reference>
<evidence type="ECO:0000256" key="1">
    <source>
        <dbReference type="ARBA" id="ARBA00004613"/>
    </source>
</evidence>
<evidence type="ECO:0000256" key="3">
    <source>
        <dbReference type="SAM" id="SignalP"/>
    </source>
</evidence>
<accession>A0A291C1W9</accession>
<dbReference type="GO" id="GO:0005576">
    <property type="term" value="C:extracellular region"/>
    <property type="evidence" value="ECO:0007669"/>
    <property type="project" value="UniProtKB-SubCell"/>
</dbReference>
<dbReference type="GO" id="GO:0008200">
    <property type="term" value="F:ion channel inhibitor activity"/>
    <property type="evidence" value="ECO:0007669"/>
    <property type="project" value="InterPro"/>
</dbReference>
<keyword evidence="3" id="KW-0732">Signal</keyword>
<dbReference type="AlphaFoldDB" id="A0A291C1W9"/>
<feature type="signal peptide" evidence="3">
    <location>
        <begin position="1"/>
        <end position="19"/>
    </location>
</feature>
<dbReference type="EMBL" id="MF576613">
    <property type="protein sequence ID" value="ATF27447.1"/>
    <property type="molecule type" value="mRNA"/>
</dbReference>